<feature type="compositionally biased region" description="Basic and acidic residues" evidence="1">
    <location>
        <begin position="638"/>
        <end position="648"/>
    </location>
</feature>
<dbReference type="AlphaFoldDB" id="A0A9P4YE22"/>
<dbReference type="EMBL" id="MU032344">
    <property type="protein sequence ID" value="KAF3771263.1"/>
    <property type="molecule type" value="Genomic_DNA"/>
</dbReference>
<dbReference type="PANTHER" id="PTHR39597">
    <property type="entry name" value="UBA DOMAIN-CONTAINING PROTEIN RUP1"/>
    <property type="match status" value="1"/>
</dbReference>
<evidence type="ECO:0008006" key="4">
    <source>
        <dbReference type="Google" id="ProtNLM"/>
    </source>
</evidence>
<dbReference type="RefSeq" id="XP_040782224.1">
    <property type="nucleotide sequence ID" value="XM_040922480.1"/>
</dbReference>
<dbReference type="OrthoDB" id="4489171at2759"/>
<dbReference type="GO" id="GO:0016579">
    <property type="term" value="P:protein deubiquitination"/>
    <property type="evidence" value="ECO:0007669"/>
    <property type="project" value="TreeGrafter"/>
</dbReference>
<feature type="region of interest" description="Disordered" evidence="1">
    <location>
        <begin position="638"/>
        <end position="678"/>
    </location>
</feature>
<dbReference type="InterPro" id="IPR055335">
    <property type="entry name" value="Ucp6/RUP1"/>
</dbReference>
<organism evidence="2 3">
    <name type="scientific">Cryphonectria parasitica (strain ATCC 38755 / EP155)</name>
    <dbReference type="NCBI Taxonomy" id="660469"/>
    <lineage>
        <taxon>Eukaryota</taxon>
        <taxon>Fungi</taxon>
        <taxon>Dikarya</taxon>
        <taxon>Ascomycota</taxon>
        <taxon>Pezizomycotina</taxon>
        <taxon>Sordariomycetes</taxon>
        <taxon>Sordariomycetidae</taxon>
        <taxon>Diaporthales</taxon>
        <taxon>Cryphonectriaceae</taxon>
        <taxon>Cryphonectria-Endothia species complex</taxon>
        <taxon>Cryphonectria</taxon>
    </lineage>
</organism>
<sequence>MATTADEAAVKNVVEITSRNSEEDRFLFREALKVHNNNVEAVLGEYFSGDHDSPFMSKDQINTRMTTRVDVPTTQEQADEQLRIAMQQSMMQHTSGAVTPQESGVVAGDTSLQQFGPANRPHYEQDQWAVVLASKMAEDPSALARKRDRNVPVYLACRFQQSAQKHRLGPLMMLLHDIPAARNFFLLLEGAPRSYGHDKDWWKGTNIISPQASGQDWGGDVPGVSLVDELQRLIAFLDETDRAYGTADSLCANYLIKDTWGDPTIKFYESLYNSSNSQEYSRMWTKVRVDDSIADESRTQEFAILEVRVPNDTPEVFCNLYKNNWSGSQNDGLSQIASIQTPAQVLTVRISTDGLPIEVPEVVYIDRYLESNVEAARVMQDKIFRMWKAIDLAKERELQHTLWTNSQTGQVVDKTKISKTTIDRTETLIWRIRATALWRMHEKSIGTDEKIPYLPDELSHLAELDEDEQKAVRHYEATIALAKLDLATVDQKLARVRAERDACCALLRQLNKVWTHPSEKPDSNPTHKYTLRGVITSPDVIYMCRRERPEPVEIEGQMEDRWYRVAWCADDEVRVKQDTTTIEKVKEAMFTERNADGNIAPILVYATDEALQEPIIPLSSALQTFIKFDNRLFKQDQLEDNSQSDKKRVAVRSPQPLLKRQRSDSADSMATNRASIGDFSDGEERAALLADQFEHFGGVDGSMEAEMADMRTISEDEIAAHMVPPLTPPLSGDDASEQESPGLRRSSEKLARLSLDEQSALEGEQQQAAAKSPEMEELKQPFIVRRPASALDNRVSIIERPMEIDANLEIPGVSPEEYYHQSC</sequence>
<dbReference type="PANTHER" id="PTHR39597:SF1">
    <property type="entry name" value="UBA DOMAIN-CONTAINING PROTEIN RUP1"/>
    <property type="match status" value="1"/>
</dbReference>
<keyword evidence="3" id="KW-1185">Reference proteome</keyword>
<name>A0A9P4YE22_CRYP1</name>
<evidence type="ECO:0000256" key="1">
    <source>
        <dbReference type="SAM" id="MobiDB-lite"/>
    </source>
</evidence>
<protein>
    <recommendedName>
        <fullName evidence="4">Ubiquitin interaction domain-containing protein</fullName>
    </recommendedName>
</protein>
<reference evidence="2" key="1">
    <citation type="journal article" date="2020" name="Phytopathology">
        <title>Genome sequence of the chestnut blight fungus Cryphonectria parasitica EP155: A fundamental resource for an archetypical invasive plant pathogen.</title>
        <authorList>
            <person name="Crouch J.A."/>
            <person name="Dawe A."/>
            <person name="Aerts A."/>
            <person name="Barry K."/>
            <person name="Churchill A.C.L."/>
            <person name="Grimwood J."/>
            <person name="Hillman B."/>
            <person name="Milgroom M.G."/>
            <person name="Pangilinan J."/>
            <person name="Smith M."/>
            <person name="Salamov A."/>
            <person name="Schmutz J."/>
            <person name="Yadav J."/>
            <person name="Grigoriev I.V."/>
            <person name="Nuss D."/>
        </authorList>
    </citation>
    <scope>NUCLEOTIDE SEQUENCE</scope>
    <source>
        <strain evidence="2">EP155</strain>
    </source>
</reference>
<proteinExistence type="predicted"/>
<accession>A0A9P4YE22</accession>
<dbReference type="Proteomes" id="UP000803844">
    <property type="component" value="Unassembled WGS sequence"/>
</dbReference>
<feature type="compositionally biased region" description="Basic and acidic residues" evidence="1">
    <location>
        <begin position="745"/>
        <end position="755"/>
    </location>
</feature>
<feature type="region of interest" description="Disordered" evidence="1">
    <location>
        <begin position="723"/>
        <end position="781"/>
    </location>
</feature>
<gene>
    <name evidence="2" type="ORF">M406DRAFT_349622</name>
</gene>
<dbReference type="GeneID" id="63839609"/>
<evidence type="ECO:0000313" key="2">
    <source>
        <dbReference type="EMBL" id="KAF3771263.1"/>
    </source>
</evidence>
<evidence type="ECO:0000313" key="3">
    <source>
        <dbReference type="Proteomes" id="UP000803844"/>
    </source>
</evidence>
<dbReference type="GO" id="GO:0005829">
    <property type="term" value="C:cytosol"/>
    <property type="evidence" value="ECO:0007669"/>
    <property type="project" value="TreeGrafter"/>
</dbReference>
<dbReference type="GO" id="GO:0005634">
    <property type="term" value="C:nucleus"/>
    <property type="evidence" value="ECO:0007669"/>
    <property type="project" value="TreeGrafter"/>
</dbReference>
<comment type="caution">
    <text evidence="2">The sequence shown here is derived from an EMBL/GenBank/DDBJ whole genome shotgun (WGS) entry which is preliminary data.</text>
</comment>